<protein>
    <submittedName>
        <fullName evidence="1">Uncharacterized protein</fullName>
    </submittedName>
</protein>
<reference evidence="1 3" key="1">
    <citation type="submission" date="2009-09" db="EMBL/GenBank/DDBJ databases">
        <authorList>
            <person name="Qin X."/>
            <person name="Bachman B."/>
            <person name="Battles P."/>
            <person name="Bell A."/>
            <person name="Bess C."/>
            <person name="Bickham C."/>
            <person name="Chaboub L."/>
            <person name="Chen D."/>
            <person name="Coyle M."/>
            <person name="Deiros D.R."/>
            <person name="Dinh H."/>
            <person name="Forbes L."/>
            <person name="Fowler G."/>
            <person name="Francisco L."/>
            <person name="Fu Q."/>
            <person name="Gubbala S."/>
            <person name="Hale W."/>
            <person name="Han Y."/>
            <person name="Hemphill L."/>
            <person name="Highlander S.K."/>
            <person name="Hirani K."/>
            <person name="Hogues M."/>
            <person name="Jackson L."/>
            <person name="Jakkamsetti A."/>
            <person name="Javaid M."/>
            <person name="Jiang H."/>
            <person name="Korchina V."/>
            <person name="Kovar C."/>
            <person name="Lara F."/>
            <person name="Lee S."/>
            <person name="Mata R."/>
            <person name="Mathew T."/>
            <person name="Moen C."/>
            <person name="Morales K."/>
            <person name="Munidasa M."/>
            <person name="Nazareth L."/>
            <person name="Ngo R."/>
            <person name="Nguyen L."/>
            <person name="Okwuonu G."/>
            <person name="Ongeri F."/>
            <person name="Patil S."/>
            <person name="Petrosino J."/>
            <person name="Pham C."/>
            <person name="Pham P."/>
            <person name="Pu L.-L."/>
            <person name="Puazo M."/>
            <person name="Raj R."/>
            <person name="Reid J."/>
            <person name="Rouhana J."/>
            <person name="Saada N."/>
            <person name="Shang Y."/>
            <person name="Simmons D."/>
            <person name="Thornton R."/>
            <person name="Warren J."/>
            <person name="Weissenberger G."/>
            <person name="Zhang J."/>
            <person name="Zhang L."/>
            <person name="Zhou C."/>
            <person name="Zhu D."/>
            <person name="Muzny D."/>
            <person name="Worley K."/>
            <person name="Gibbs R."/>
        </authorList>
    </citation>
    <scope>NUCLEOTIDE SEQUENCE [LARGE SCALE GENOMIC DNA]</scope>
    <source>
        <strain evidence="1 3">DSM 16041</strain>
    </source>
</reference>
<comment type="caution">
    <text evidence="1">The sequence shown here is derived from an EMBL/GenBank/DDBJ whole genome shotgun (WGS) entry which is preliminary data.</text>
</comment>
<name>C8PA39_9LACO</name>
<dbReference type="HOGENOM" id="CLU_979296_0_0_9"/>
<evidence type="ECO:0000313" key="2">
    <source>
        <dbReference type="EMBL" id="KRK53800.1"/>
    </source>
</evidence>
<dbReference type="PATRIC" id="fig|525309.8.peg.1836"/>
<proteinExistence type="predicted"/>
<dbReference type="Proteomes" id="UP000051883">
    <property type="component" value="Unassembled WGS sequence"/>
</dbReference>
<gene>
    <name evidence="2" type="ORF">FC31_GL001781</name>
    <name evidence="1" type="ORF">HMPREF0494_2183</name>
</gene>
<dbReference type="RefSeq" id="WP_007124462.1">
    <property type="nucleotide sequence ID" value="NZ_GG700734.1"/>
</dbReference>
<dbReference type="STRING" id="525309.HMPREF0494_2183"/>
<organism evidence="1 3">
    <name type="scientific">Limosilactobacillus antri DSM 16041</name>
    <dbReference type="NCBI Taxonomy" id="525309"/>
    <lineage>
        <taxon>Bacteria</taxon>
        <taxon>Bacillati</taxon>
        <taxon>Bacillota</taxon>
        <taxon>Bacilli</taxon>
        <taxon>Lactobacillales</taxon>
        <taxon>Lactobacillaceae</taxon>
        <taxon>Limosilactobacillus</taxon>
    </lineage>
</organism>
<keyword evidence="4" id="KW-1185">Reference proteome</keyword>
<dbReference type="Proteomes" id="UP000003675">
    <property type="component" value="Unassembled WGS sequence"/>
</dbReference>
<sequence>MVLLDNIILTGAHNQKKVFHFSKDEGQVDFIEIEENTEWQLRFLSPPKARLYIDGLDLLDDERIQEDEHGLYIIPSPKPYVIYNHENNDKKYLPGIYRLKLVLNNKEFFSWLKIISKFISEDELVLMRQDVENAVKGLSRMFQSNINGSLSNYSPTLSFEQLQALSILHEQSVKFNLNCFFISSNPRYSIGSYYHWTRDMKYPLDNNSVIKMSKGKEHDVIYNKDYKITMNSPENKALKNNILNIFRIVQEIEDGLKKIENIKSTSDIRKDLILIRKYKAGFTI</sequence>
<evidence type="ECO:0000313" key="3">
    <source>
        <dbReference type="Proteomes" id="UP000003675"/>
    </source>
</evidence>
<reference evidence="2 4" key="2">
    <citation type="journal article" date="2015" name="Genome Announc.">
        <title>Expanding the biotechnology potential of lactobacilli through comparative genomics of 213 strains and associated genera.</title>
        <authorList>
            <person name="Sun Z."/>
            <person name="Harris H.M."/>
            <person name="McCann A."/>
            <person name="Guo C."/>
            <person name="Argimon S."/>
            <person name="Zhang W."/>
            <person name="Yang X."/>
            <person name="Jeffery I.B."/>
            <person name="Cooney J.C."/>
            <person name="Kagawa T.F."/>
            <person name="Liu W."/>
            <person name="Song Y."/>
            <person name="Salvetti E."/>
            <person name="Wrobel A."/>
            <person name="Rasinkangas P."/>
            <person name="Parkhill J."/>
            <person name="Rea M.C."/>
            <person name="O'Sullivan O."/>
            <person name="Ritari J."/>
            <person name="Douillard F.P."/>
            <person name="Paul Ross R."/>
            <person name="Yang R."/>
            <person name="Briner A.E."/>
            <person name="Felis G.E."/>
            <person name="de Vos W.M."/>
            <person name="Barrangou R."/>
            <person name="Klaenhammer T.R."/>
            <person name="Caufield P.W."/>
            <person name="Cui Y."/>
            <person name="Zhang H."/>
            <person name="O'Toole P.W."/>
        </authorList>
    </citation>
    <scope>NUCLEOTIDE SEQUENCE [LARGE SCALE GENOMIC DNA]</scope>
    <source>
        <strain evidence="2 4">DSM 16041</strain>
    </source>
</reference>
<evidence type="ECO:0000313" key="1">
    <source>
        <dbReference type="EMBL" id="EEW52639.1"/>
    </source>
</evidence>
<evidence type="ECO:0000313" key="4">
    <source>
        <dbReference type="Proteomes" id="UP000051883"/>
    </source>
</evidence>
<accession>C8PA39</accession>
<dbReference type="EMBL" id="AZDK01000055">
    <property type="protein sequence ID" value="KRK53800.1"/>
    <property type="molecule type" value="Genomic_DNA"/>
</dbReference>
<dbReference type="EMBL" id="ACLL01000069">
    <property type="protein sequence ID" value="EEW52639.1"/>
    <property type="molecule type" value="Genomic_DNA"/>
</dbReference>
<dbReference type="AlphaFoldDB" id="C8PA39"/>